<sequence length="376" mass="42838">MGGVLHEGVLNGTAQSYTGADFSTPDGRMLMRLTRDVWQFASAKNYQQMRDMTLALVDENNKLRNFNEFEEAAKKINDKYNRTWLRTEYDHSIGSSTMASRWAEFQTNAEDQPFLIYRTVGDQNVRHEHQLLNGIIRKITDAFWRKYYPPNGWKCRCDVEQLSTQSAVETQVLPRVPIDSMFDTNLAVTGMVFPKGHAYYKGVPADVMKRAVGSLPDNVAYNTVIKDVEGGKRVDIHIYHGVQEAAENIDIASGLIDSGYNVKLLPVLEKADDDIREFVYKSSTFRKGKNPDALVNKKLFEFKTINGNVTRKTMQRKIYQASKQAENILLKLPEEISTNDIDRAVDGLFNQSKTIKEVWIDNGGNLIKKQNSNYTK</sequence>
<evidence type="ECO:0000313" key="3">
    <source>
        <dbReference type="EMBL" id="MBS2100698.1"/>
    </source>
</evidence>
<evidence type="ECO:0000259" key="2">
    <source>
        <dbReference type="Pfam" id="PF18451"/>
    </source>
</evidence>
<proteinExistence type="predicted"/>
<dbReference type="NCBIfam" id="TIGR01641">
    <property type="entry name" value="phageSPP1_gp7"/>
    <property type="match status" value="1"/>
</dbReference>
<feature type="domain" description="Phage head morphogenesis" evidence="1">
    <location>
        <begin position="69"/>
        <end position="159"/>
    </location>
</feature>
<dbReference type="Gene3D" id="3.40.1350.120">
    <property type="match status" value="1"/>
</dbReference>
<dbReference type="Pfam" id="PF04233">
    <property type="entry name" value="Phage_Mu_F"/>
    <property type="match status" value="1"/>
</dbReference>
<reference evidence="3 4" key="1">
    <citation type="journal article" date="2015" name="Int. J. Syst. Evol. Microbiol.">
        <title>Carboxylicivirga linearis sp. nov., isolated from a sea cucumber culture pond.</title>
        <authorList>
            <person name="Wang F.Q."/>
            <person name="Zhou Y.X."/>
            <person name="Lin X.Z."/>
            <person name="Chen G.J."/>
            <person name="Du Z.J."/>
        </authorList>
    </citation>
    <scope>NUCLEOTIDE SEQUENCE [LARGE SCALE GENOMIC DNA]</scope>
    <source>
        <strain evidence="3 4">FB218</strain>
    </source>
</reference>
<name>A0ABS5K0K8_9BACT</name>
<feature type="domain" description="tRNA nuclease CdiA C-terminal" evidence="2">
    <location>
        <begin position="289"/>
        <end position="365"/>
    </location>
</feature>
<dbReference type="InterPro" id="IPR040559">
    <property type="entry name" value="CdiA_C"/>
</dbReference>
<dbReference type="InterPro" id="IPR006528">
    <property type="entry name" value="Phage_head_morphogenesis_dom"/>
</dbReference>
<organism evidence="3 4">
    <name type="scientific">Carboxylicivirga linearis</name>
    <dbReference type="NCBI Taxonomy" id="1628157"/>
    <lineage>
        <taxon>Bacteria</taxon>
        <taxon>Pseudomonadati</taxon>
        <taxon>Bacteroidota</taxon>
        <taxon>Bacteroidia</taxon>
        <taxon>Marinilabiliales</taxon>
        <taxon>Marinilabiliaceae</taxon>
        <taxon>Carboxylicivirga</taxon>
    </lineage>
</organism>
<dbReference type="EMBL" id="JAGUCO010000027">
    <property type="protein sequence ID" value="MBS2100698.1"/>
    <property type="molecule type" value="Genomic_DNA"/>
</dbReference>
<evidence type="ECO:0000313" key="4">
    <source>
        <dbReference type="Proteomes" id="UP000708576"/>
    </source>
</evidence>
<gene>
    <name evidence="3" type="ORF">KEM10_20595</name>
</gene>
<evidence type="ECO:0000259" key="1">
    <source>
        <dbReference type="Pfam" id="PF04233"/>
    </source>
</evidence>
<dbReference type="Proteomes" id="UP000708576">
    <property type="component" value="Unassembled WGS sequence"/>
</dbReference>
<protein>
    <submittedName>
        <fullName evidence="3">Minor capsid protein</fullName>
    </submittedName>
</protein>
<accession>A0ABS5K0K8</accession>
<keyword evidence="4" id="KW-1185">Reference proteome</keyword>
<dbReference type="RefSeq" id="WP_212219056.1">
    <property type="nucleotide sequence ID" value="NZ_JAGUCO010000027.1"/>
</dbReference>
<comment type="caution">
    <text evidence="3">The sequence shown here is derived from an EMBL/GenBank/DDBJ whole genome shotgun (WGS) entry which is preliminary data.</text>
</comment>
<dbReference type="Pfam" id="PF18451">
    <property type="entry name" value="CdiA_C"/>
    <property type="match status" value="1"/>
</dbReference>